<evidence type="ECO:0000256" key="1">
    <source>
        <dbReference type="ARBA" id="ARBA00023125"/>
    </source>
</evidence>
<organism evidence="5 6">
    <name type="scientific">Laceyella tengchongensis</name>
    <dbReference type="NCBI Taxonomy" id="574699"/>
    <lineage>
        <taxon>Bacteria</taxon>
        <taxon>Bacillati</taxon>
        <taxon>Bacillota</taxon>
        <taxon>Bacilli</taxon>
        <taxon>Bacillales</taxon>
        <taxon>Thermoactinomycetaceae</taxon>
        <taxon>Laceyella</taxon>
    </lineage>
</organism>
<dbReference type="GO" id="GO:0015074">
    <property type="term" value="P:DNA integration"/>
    <property type="evidence" value="ECO:0007669"/>
    <property type="project" value="InterPro"/>
</dbReference>
<sequence>MMTNTNKKNNYLFRPELKSTFLEEGDFSQGTIKNYIRIFSKVSEYEKELDKDISQFSFEELEKILYGFEANNRHTVETYGRVISSYLHWCVQKGIAQENQLEKIKSNDFDRYIKAKETYITEKQLRRYEDLCANYQDAVILRLLYIGAGGKQHSEISNLKVNDVDWDRKQLRLVNSLQVDDRGRPKKSTERFIPVDNRTLNLIKGAIEQKSYIKRNGFMTIPEKDNVREYTDLIQNDYVVRASATKNSDPLAPVDKFVIHRRLTVLAETLDIDYLKPKYLQRSGMIYLAHSLIGRDEEVTLDDLKIIADRFNIKSYHNLKAIITTKTVRETYPEEFHE</sequence>
<proteinExistence type="predicted"/>
<dbReference type="GO" id="GO:0003677">
    <property type="term" value="F:DNA binding"/>
    <property type="evidence" value="ECO:0007669"/>
    <property type="project" value="UniProtKB-KW"/>
</dbReference>
<keyword evidence="1" id="KW-0238">DNA-binding</keyword>
<feature type="domain" description="MrpR C-terminal catalytic" evidence="4">
    <location>
        <begin position="119"/>
        <end position="324"/>
    </location>
</feature>
<dbReference type="InterPro" id="IPR055009">
    <property type="entry name" value="MrpR_N_CB"/>
</dbReference>
<dbReference type="Gene3D" id="1.10.150.130">
    <property type="match status" value="1"/>
</dbReference>
<dbReference type="AlphaFoldDB" id="A0AA45WPH0"/>
<dbReference type="RefSeq" id="WP_102992302.1">
    <property type="nucleotide sequence ID" value="NZ_FXTU01000003.1"/>
</dbReference>
<dbReference type="Gene3D" id="1.10.443.10">
    <property type="entry name" value="Intergrase catalytic core"/>
    <property type="match status" value="1"/>
</dbReference>
<feature type="domain" description="MrpR N-terminal core-binding" evidence="3">
    <location>
        <begin position="12"/>
        <end position="92"/>
    </location>
</feature>
<protein>
    <recommendedName>
        <fullName evidence="7">Integrase</fullName>
    </recommendedName>
</protein>
<evidence type="ECO:0000256" key="2">
    <source>
        <dbReference type="ARBA" id="ARBA00023172"/>
    </source>
</evidence>
<dbReference type="InterPro" id="IPR010998">
    <property type="entry name" value="Integrase_recombinase_N"/>
</dbReference>
<dbReference type="Pfam" id="PF22823">
    <property type="entry name" value="MrpR_C_cat"/>
    <property type="match status" value="1"/>
</dbReference>
<accession>A0AA45WPH0</accession>
<dbReference type="Proteomes" id="UP001157946">
    <property type="component" value="Unassembled WGS sequence"/>
</dbReference>
<evidence type="ECO:0000259" key="3">
    <source>
        <dbReference type="Pfam" id="PF22822"/>
    </source>
</evidence>
<dbReference type="Pfam" id="PF22822">
    <property type="entry name" value="MrpR_N_CB"/>
    <property type="match status" value="1"/>
</dbReference>
<dbReference type="SUPFAM" id="SSF56349">
    <property type="entry name" value="DNA breaking-rejoining enzymes"/>
    <property type="match status" value="1"/>
</dbReference>
<gene>
    <name evidence="5" type="ORF">SAMN06265361_103365</name>
</gene>
<dbReference type="GO" id="GO:0006310">
    <property type="term" value="P:DNA recombination"/>
    <property type="evidence" value="ECO:0007669"/>
    <property type="project" value="UniProtKB-KW"/>
</dbReference>
<keyword evidence="6" id="KW-1185">Reference proteome</keyword>
<evidence type="ECO:0008006" key="7">
    <source>
        <dbReference type="Google" id="ProtNLM"/>
    </source>
</evidence>
<dbReference type="InterPro" id="IPR013762">
    <property type="entry name" value="Integrase-like_cat_sf"/>
</dbReference>
<evidence type="ECO:0000313" key="6">
    <source>
        <dbReference type="Proteomes" id="UP001157946"/>
    </source>
</evidence>
<evidence type="ECO:0000313" key="5">
    <source>
        <dbReference type="EMBL" id="SMP20209.1"/>
    </source>
</evidence>
<comment type="caution">
    <text evidence="5">The sequence shown here is derived from an EMBL/GenBank/DDBJ whole genome shotgun (WGS) entry which is preliminary data.</text>
</comment>
<dbReference type="InterPro" id="IPR011010">
    <property type="entry name" value="DNA_brk_join_enz"/>
</dbReference>
<dbReference type="InterPro" id="IPR055008">
    <property type="entry name" value="MrpR_C_cat"/>
</dbReference>
<name>A0AA45WPH0_9BACL</name>
<keyword evidence="2" id="KW-0233">DNA recombination</keyword>
<dbReference type="EMBL" id="FXTU01000003">
    <property type="protein sequence ID" value="SMP20209.1"/>
    <property type="molecule type" value="Genomic_DNA"/>
</dbReference>
<reference evidence="5" key="1">
    <citation type="submission" date="2017-05" db="EMBL/GenBank/DDBJ databases">
        <authorList>
            <person name="Varghese N."/>
            <person name="Submissions S."/>
        </authorList>
    </citation>
    <scope>NUCLEOTIDE SEQUENCE</scope>
    <source>
        <strain evidence="5">DSM 45262</strain>
    </source>
</reference>
<evidence type="ECO:0000259" key="4">
    <source>
        <dbReference type="Pfam" id="PF22823"/>
    </source>
</evidence>